<name>A0A3M5SWF8_9PSED</name>
<dbReference type="EMBL" id="RBTX01000638">
    <property type="protein sequence ID" value="RMU25650.1"/>
    <property type="molecule type" value="Genomic_DNA"/>
</dbReference>
<gene>
    <name evidence="2" type="ORF">ALP32_04314</name>
</gene>
<sequence>MGIFIVPLLCLYYIVTFWFICKVSLWGYSRNVKKIHVAIRFLSLSFIFYGSELYSYAEWKVACATTAGLHVYAKEPVEGFFYPRIRQVESKYFLNKGYGFVEGAEIAKLEPTTDQVYRFYKGTDGGISKEAVTKIQSVYQYESKHIKMLGGGKIEKNIVRKIDGDQVLGESIIVQYTGGA</sequence>
<dbReference type="AlphaFoldDB" id="A0A3M5SWF8"/>
<evidence type="ECO:0000313" key="2">
    <source>
        <dbReference type="EMBL" id="RMU25650.1"/>
    </source>
</evidence>
<evidence type="ECO:0000313" key="3">
    <source>
        <dbReference type="Proteomes" id="UP000281514"/>
    </source>
</evidence>
<accession>A0A3M5SWF8</accession>
<protein>
    <submittedName>
        <fullName evidence="2">Uncharacterized protein</fullName>
    </submittedName>
</protein>
<evidence type="ECO:0000256" key="1">
    <source>
        <dbReference type="SAM" id="Phobius"/>
    </source>
</evidence>
<keyword evidence="1" id="KW-1133">Transmembrane helix</keyword>
<keyword evidence="1" id="KW-0812">Transmembrane</keyword>
<keyword evidence="1" id="KW-0472">Membrane</keyword>
<reference evidence="2 3" key="1">
    <citation type="submission" date="2018-08" db="EMBL/GenBank/DDBJ databases">
        <title>Recombination of ecologically and evolutionarily significant loci maintains genetic cohesion in the Pseudomonas syringae species complex.</title>
        <authorList>
            <person name="Dillon M."/>
            <person name="Thakur S."/>
            <person name="Almeida R.N.D."/>
            <person name="Weir B.S."/>
            <person name="Guttman D.S."/>
        </authorList>
    </citation>
    <scope>NUCLEOTIDE SEQUENCE [LARGE SCALE GENOMIC DNA]</scope>
    <source>
        <strain evidence="2 3">ICMP 9749</strain>
    </source>
</reference>
<dbReference type="RefSeq" id="WP_229687549.1">
    <property type="nucleotide sequence ID" value="NZ_BMNO01000052.1"/>
</dbReference>
<dbReference type="Proteomes" id="UP000281514">
    <property type="component" value="Unassembled WGS sequence"/>
</dbReference>
<feature type="transmembrane region" description="Helical" evidence="1">
    <location>
        <begin position="6"/>
        <end position="25"/>
    </location>
</feature>
<proteinExistence type="predicted"/>
<comment type="caution">
    <text evidence="2">The sequence shown here is derived from an EMBL/GenBank/DDBJ whole genome shotgun (WGS) entry which is preliminary data.</text>
</comment>
<organism evidence="2 3">
    <name type="scientific">Pseudomonas avellanae</name>
    <dbReference type="NCBI Taxonomy" id="46257"/>
    <lineage>
        <taxon>Bacteria</taxon>
        <taxon>Pseudomonadati</taxon>
        <taxon>Pseudomonadota</taxon>
        <taxon>Gammaproteobacteria</taxon>
        <taxon>Pseudomonadales</taxon>
        <taxon>Pseudomonadaceae</taxon>
        <taxon>Pseudomonas</taxon>
    </lineage>
</organism>